<comment type="caution">
    <text evidence="3">The sequence shown here is derived from an EMBL/GenBank/DDBJ whole genome shotgun (WGS) entry which is preliminary data.</text>
</comment>
<feature type="signal peptide" evidence="2">
    <location>
        <begin position="1"/>
        <end position="28"/>
    </location>
</feature>
<evidence type="ECO:0000313" key="4">
    <source>
        <dbReference type="Proteomes" id="UP000324595"/>
    </source>
</evidence>
<dbReference type="Proteomes" id="UP000324595">
    <property type="component" value="Unassembled WGS sequence"/>
</dbReference>
<feature type="compositionally biased region" description="Basic and acidic residues" evidence="1">
    <location>
        <begin position="72"/>
        <end position="83"/>
    </location>
</feature>
<dbReference type="Gene3D" id="3.10.620.30">
    <property type="match status" value="1"/>
</dbReference>
<proteinExistence type="predicted"/>
<protein>
    <recommendedName>
        <fullName evidence="5">Transglutaminase-like superfamily protein</fullName>
    </recommendedName>
</protein>
<evidence type="ECO:0008006" key="5">
    <source>
        <dbReference type="Google" id="ProtNLM"/>
    </source>
</evidence>
<dbReference type="EMBL" id="VNHY01000002">
    <property type="protein sequence ID" value="TYP93503.1"/>
    <property type="molecule type" value="Genomic_DNA"/>
</dbReference>
<keyword evidence="4" id="KW-1185">Reference proteome</keyword>
<dbReference type="OrthoDB" id="9816224at2"/>
<accession>A0A5D3YI83</accession>
<evidence type="ECO:0000256" key="2">
    <source>
        <dbReference type="SAM" id="SignalP"/>
    </source>
</evidence>
<dbReference type="RefSeq" id="WP_148898567.1">
    <property type="nucleotide sequence ID" value="NZ_VNHY01000002.1"/>
</dbReference>
<keyword evidence="2" id="KW-0732">Signal</keyword>
<gene>
    <name evidence="3" type="ORF">LX73_1207</name>
</gene>
<feature type="region of interest" description="Disordered" evidence="1">
    <location>
        <begin position="66"/>
        <end position="139"/>
    </location>
</feature>
<organism evidence="3 4">
    <name type="scientific">Fodinibius salinus</name>
    <dbReference type="NCBI Taxonomy" id="860790"/>
    <lineage>
        <taxon>Bacteria</taxon>
        <taxon>Pseudomonadati</taxon>
        <taxon>Balneolota</taxon>
        <taxon>Balneolia</taxon>
        <taxon>Balneolales</taxon>
        <taxon>Balneolaceae</taxon>
        <taxon>Fodinibius</taxon>
    </lineage>
</organism>
<evidence type="ECO:0000313" key="3">
    <source>
        <dbReference type="EMBL" id="TYP93503.1"/>
    </source>
</evidence>
<dbReference type="AlphaFoldDB" id="A0A5D3YI83"/>
<feature type="chain" id="PRO_5023090692" description="Transglutaminase-like superfamily protein" evidence="2">
    <location>
        <begin position="29"/>
        <end position="517"/>
    </location>
</feature>
<name>A0A5D3YI83_9BACT</name>
<sequence length="517" mass="60367">MRHSAFSYLRPVLLLVVMFFTLSLTANSQDFEEWKENYLQEFKDFQNKYDKQFHKMLQQEWTNLDVNISPDPYKENKPERPPTVEEPSVSDSKPVPNVSLTNKEKSSPPVTKKTTDTDEITVENRKKAPPANLQSGLKPTFKPTVEKADVTTKNLMFFDVPIRYRYYTAFQKQIDKPVNKKVISNFWKHLSTKDYPPFLNQIKQVQNKLSLNDFGYAQLLENIGEQIYGKDTPESTLFAWFMLTQSGFNTRIGYNQENVYLLIQTTPRLFNTTYFTMKGTKYYAISFNETNNKAPSKLYTYKGDYPKSDMKALNLSATDFPAFPEKPMNKTMSFSYKDTSYSFDVPINQQVINYYKNYPNAYLGLYFNSRMDTTTYNQLARSLRPLLKGKSDFEKVSILLRFVQTSLEYKTDQQQFNKEKYMFPEEALYYPAADCEDRAALFAYLVEHLVGLDYISLRYPNHLTVAVHFPENPPEGTHFNYRGKSYYMADPTYINAGIGMVMPSIKNKSPEIMDWEM</sequence>
<reference evidence="3 4" key="1">
    <citation type="submission" date="2019-07" db="EMBL/GenBank/DDBJ databases">
        <title>Genomic Encyclopedia of Archaeal and Bacterial Type Strains, Phase II (KMG-II): from individual species to whole genera.</title>
        <authorList>
            <person name="Goeker M."/>
        </authorList>
    </citation>
    <scope>NUCLEOTIDE SEQUENCE [LARGE SCALE GENOMIC DNA]</scope>
    <source>
        <strain evidence="3 4">DSM 21935</strain>
    </source>
</reference>
<evidence type="ECO:0000256" key="1">
    <source>
        <dbReference type="SAM" id="MobiDB-lite"/>
    </source>
</evidence>